<evidence type="ECO:0000313" key="2">
    <source>
        <dbReference type="EMBL" id="KAL3794923.1"/>
    </source>
</evidence>
<feature type="chain" id="PRO_5044884489" evidence="1">
    <location>
        <begin position="31"/>
        <end position="269"/>
    </location>
</feature>
<name>A0ABD3Q3I8_9STRA</name>
<keyword evidence="1" id="KW-0732">Signal</keyword>
<proteinExistence type="predicted"/>
<keyword evidence="3" id="KW-1185">Reference proteome</keyword>
<comment type="caution">
    <text evidence="2">The sequence shown here is derived from an EMBL/GenBank/DDBJ whole genome shotgun (WGS) entry which is preliminary data.</text>
</comment>
<protein>
    <submittedName>
        <fullName evidence="2">Uncharacterized protein</fullName>
    </submittedName>
</protein>
<reference evidence="2 3" key="1">
    <citation type="journal article" date="2020" name="G3 (Bethesda)">
        <title>Improved Reference Genome for Cyclotella cryptica CCMP332, a Model for Cell Wall Morphogenesis, Salinity Adaptation, and Lipid Production in Diatoms (Bacillariophyta).</title>
        <authorList>
            <person name="Roberts W.R."/>
            <person name="Downey K.M."/>
            <person name="Ruck E.C."/>
            <person name="Traller J.C."/>
            <person name="Alverson A.J."/>
        </authorList>
    </citation>
    <scope>NUCLEOTIDE SEQUENCE [LARGE SCALE GENOMIC DNA]</scope>
    <source>
        <strain evidence="2 3">CCMP332</strain>
    </source>
</reference>
<accession>A0ABD3Q3I8</accession>
<sequence length="269" mass="31094">MNQPWTTYSQVTKLWVTLMIISSNCYCLAAMDPWPTINSSPQHFYPVNSGVSNMDNDIRTSSHSKIISNCTCKFFIWDAWSYFKYREITSQLNRNTYEGLGGRKFVRAQPGSVLEKWYPQLRKGALKKDGCLLCGYSFTDHLEFWSKCKQIRGQGRVSCFFRYLESTSSNLKCHPERSVSAMDQSFHQQYVEECSNDTQRSKRRGKELKRTFDGNVSYLVPPFNPSADGKPKKLWTVLILAMARTAALARVDDLIWFDKVASLQKEHEQ</sequence>
<organism evidence="2 3">
    <name type="scientific">Cyclotella cryptica</name>
    <dbReference type="NCBI Taxonomy" id="29204"/>
    <lineage>
        <taxon>Eukaryota</taxon>
        <taxon>Sar</taxon>
        <taxon>Stramenopiles</taxon>
        <taxon>Ochrophyta</taxon>
        <taxon>Bacillariophyta</taxon>
        <taxon>Coscinodiscophyceae</taxon>
        <taxon>Thalassiosirophycidae</taxon>
        <taxon>Stephanodiscales</taxon>
        <taxon>Stephanodiscaceae</taxon>
        <taxon>Cyclotella</taxon>
    </lineage>
</organism>
<dbReference type="Proteomes" id="UP001516023">
    <property type="component" value="Unassembled WGS sequence"/>
</dbReference>
<dbReference type="EMBL" id="JABMIG020000076">
    <property type="protein sequence ID" value="KAL3794923.1"/>
    <property type="molecule type" value="Genomic_DNA"/>
</dbReference>
<evidence type="ECO:0000313" key="3">
    <source>
        <dbReference type="Proteomes" id="UP001516023"/>
    </source>
</evidence>
<feature type="signal peptide" evidence="1">
    <location>
        <begin position="1"/>
        <end position="30"/>
    </location>
</feature>
<gene>
    <name evidence="2" type="ORF">HJC23_004300</name>
</gene>
<evidence type="ECO:0000256" key="1">
    <source>
        <dbReference type="SAM" id="SignalP"/>
    </source>
</evidence>
<dbReference type="AlphaFoldDB" id="A0ABD3Q3I8"/>